<keyword evidence="2" id="KW-0808">Transferase</keyword>
<dbReference type="CDD" id="cd02440">
    <property type="entry name" value="AdoMet_MTases"/>
    <property type="match status" value="1"/>
</dbReference>
<dbReference type="GO" id="GO:0008757">
    <property type="term" value="F:S-adenosylmethionine-dependent methyltransferase activity"/>
    <property type="evidence" value="ECO:0007669"/>
    <property type="project" value="TreeGrafter"/>
</dbReference>
<name>A0A8H7K5Y8_BIOOC</name>
<dbReference type="PANTHER" id="PTHR10509:SF14">
    <property type="entry name" value="CAFFEOYL-COA O-METHYLTRANSFERASE 3-RELATED"/>
    <property type="match status" value="1"/>
</dbReference>
<evidence type="ECO:0000256" key="4">
    <source>
        <dbReference type="ARBA" id="ARBA00023453"/>
    </source>
</evidence>
<organism evidence="6 7">
    <name type="scientific">Bionectria ochroleuca</name>
    <name type="common">Gliocladium roseum</name>
    <dbReference type="NCBI Taxonomy" id="29856"/>
    <lineage>
        <taxon>Eukaryota</taxon>
        <taxon>Fungi</taxon>
        <taxon>Dikarya</taxon>
        <taxon>Ascomycota</taxon>
        <taxon>Pezizomycotina</taxon>
        <taxon>Sordariomycetes</taxon>
        <taxon>Hypocreomycetidae</taxon>
        <taxon>Hypocreales</taxon>
        <taxon>Bionectriaceae</taxon>
        <taxon>Clonostachys</taxon>
    </lineage>
</organism>
<evidence type="ECO:0000256" key="3">
    <source>
        <dbReference type="ARBA" id="ARBA00022691"/>
    </source>
</evidence>
<dbReference type="Proteomes" id="UP000616885">
    <property type="component" value="Unassembled WGS sequence"/>
</dbReference>
<evidence type="ECO:0000256" key="2">
    <source>
        <dbReference type="ARBA" id="ARBA00022679"/>
    </source>
</evidence>
<comment type="caution">
    <text evidence="6">The sequence shown here is derived from an EMBL/GenBank/DDBJ whole genome shotgun (WGS) entry which is preliminary data.</text>
</comment>
<dbReference type="GO" id="GO:0008171">
    <property type="term" value="F:O-methyltransferase activity"/>
    <property type="evidence" value="ECO:0007669"/>
    <property type="project" value="InterPro"/>
</dbReference>
<accession>A0A8H7K5Y8</accession>
<keyword evidence="1" id="KW-0489">Methyltransferase</keyword>
<dbReference type="GO" id="GO:0032259">
    <property type="term" value="P:methylation"/>
    <property type="evidence" value="ECO:0007669"/>
    <property type="project" value="UniProtKB-KW"/>
</dbReference>
<keyword evidence="3" id="KW-0949">S-adenosyl-L-methionine</keyword>
<gene>
    <name evidence="6" type="ORF">IM811_002893</name>
</gene>
<dbReference type="AlphaFoldDB" id="A0A8H7K5Y8"/>
<evidence type="ECO:0000313" key="6">
    <source>
        <dbReference type="EMBL" id="KAF9747559.1"/>
    </source>
</evidence>
<dbReference type="Pfam" id="PF01596">
    <property type="entry name" value="Methyltransf_3"/>
    <property type="match status" value="1"/>
</dbReference>
<protein>
    <recommendedName>
        <fullName evidence="8">O-methyltransferase domain-containing protein</fullName>
    </recommendedName>
</protein>
<dbReference type="PROSITE" id="PS51682">
    <property type="entry name" value="SAM_OMT_I"/>
    <property type="match status" value="1"/>
</dbReference>
<dbReference type="EMBL" id="JADCTT010000010">
    <property type="protein sequence ID" value="KAF9747559.1"/>
    <property type="molecule type" value="Genomic_DNA"/>
</dbReference>
<dbReference type="InterPro" id="IPR029063">
    <property type="entry name" value="SAM-dependent_MTases_sf"/>
</dbReference>
<comment type="similarity">
    <text evidence="4">Belongs to the class I-like SAM-binding methyltransferase superfamily. Cation-dependent O-methyltransferase family.</text>
</comment>
<dbReference type="InterPro" id="IPR002935">
    <property type="entry name" value="SAM_O-MeTrfase"/>
</dbReference>
<evidence type="ECO:0008006" key="8">
    <source>
        <dbReference type="Google" id="ProtNLM"/>
    </source>
</evidence>
<reference evidence="6" key="1">
    <citation type="submission" date="2020-10" db="EMBL/GenBank/DDBJ databases">
        <title>High-Quality Genome Resource of Clonostachys rosea strain S41 by Oxford Nanopore Long-Read Sequencing.</title>
        <authorList>
            <person name="Wang H."/>
        </authorList>
    </citation>
    <scope>NUCLEOTIDE SEQUENCE</scope>
    <source>
        <strain evidence="6">S41</strain>
    </source>
</reference>
<evidence type="ECO:0000256" key="1">
    <source>
        <dbReference type="ARBA" id="ARBA00022603"/>
    </source>
</evidence>
<sequence>MASTTESKGPGPYVTPKEQDLRPGAVDDYVNSHLQTPASNKYHDALEHIREKSIAAGLPDIACSAAQAKYLAIQVKIAKAKNILELGTLGGFSAAWMASAGPDVKVTTVELEEHNANVASKNIAEAGLQNQIEIKRGAGLDVLPKLVAEVQSGQRPEFDFIFIDADKQNNLAYLNLALPASRPGTVVIVDNVVRQGRIAYLEEAAKDERISATRNLIETIGKDERLDATVIQTVGEKQYDGFLFAIKK</sequence>
<dbReference type="Gene3D" id="3.40.50.150">
    <property type="entry name" value="Vaccinia Virus protein VP39"/>
    <property type="match status" value="1"/>
</dbReference>
<proteinExistence type="inferred from homology"/>
<feature type="region of interest" description="Disordered" evidence="5">
    <location>
        <begin position="1"/>
        <end position="24"/>
    </location>
</feature>
<dbReference type="InterPro" id="IPR050362">
    <property type="entry name" value="Cation-dep_OMT"/>
</dbReference>
<dbReference type="PANTHER" id="PTHR10509">
    <property type="entry name" value="O-METHYLTRANSFERASE-RELATED"/>
    <property type="match status" value="1"/>
</dbReference>
<evidence type="ECO:0000256" key="5">
    <source>
        <dbReference type="SAM" id="MobiDB-lite"/>
    </source>
</evidence>
<dbReference type="SUPFAM" id="SSF53335">
    <property type="entry name" value="S-adenosyl-L-methionine-dependent methyltransferases"/>
    <property type="match status" value="1"/>
</dbReference>
<evidence type="ECO:0000313" key="7">
    <source>
        <dbReference type="Proteomes" id="UP000616885"/>
    </source>
</evidence>